<gene>
    <name evidence="1" type="ORF">BTN49_1629</name>
</gene>
<name>A0A2A5T3E1_9GAMM</name>
<protein>
    <recommendedName>
        <fullName evidence="3">Mobile element protein</fullName>
    </recommendedName>
</protein>
<evidence type="ECO:0008006" key="3">
    <source>
        <dbReference type="Google" id="ProtNLM"/>
    </source>
</evidence>
<organism evidence="1 2">
    <name type="scientific">Candidatus Enterovibrio escicola</name>
    <dbReference type="NCBI Taxonomy" id="1927127"/>
    <lineage>
        <taxon>Bacteria</taxon>
        <taxon>Pseudomonadati</taxon>
        <taxon>Pseudomonadota</taxon>
        <taxon>Gammaproteobacteria</taxon>
        <taxon>Vibrionales</taxon>
        <taxon>Vibrionaceae</taxon>
        <taxon>Enterovibrio</taxon>
    </lineage>
</organism>
<evidence type="ECO:0000313" key="1">
    <source>
        <dbReference type="EMBL" id="PCS22677.1"/>
    </source>
</evidence>
<dbReference type="EMBL" id="NBYY01000015">
    <property type="protein sequence ID" value="PCS22677.1"/>
    <property type="molecule type" value="Genomic_DNA"/>
</dbReference>
<dbReference type="Proteomes" id="UP000219020">
    <property type="component" value="Unassembled WGS sequence"/>
</dbReference>
<sequence>MSGSPFFFGKIPDLGIKRRNKSSRLSISEVMSIIISFHQRPTRYHVGKGNNSQY</sequence>
<evidence type="ECO:0000313" key="2">
    <source>
        <dbReference type="Proteomes" id="UP000219020"/>
    </source>
</evidence>
<proteinExistence type="predicted"/>
<accession>A0A2A5T3E1</accession>
<keyword evidence="2" id="KW-1185">Reference proteome</keyword>
<dbReference type="AlphaFoldDB" id="A0A2A5T3E1"/>
<comment type="caution">
    <text evidence="1">The sequence shown here is derived from an EMBL/GenBank/DDBJ whole genome shotgun (WGS) entry which is preliminary data.</text>
</comment>
<reference evidence="2" key="1">
    <citation type="submission" date="2017-04" db="EMBL/GenBank/DDBJ databases">
        <title>Genome evolution of the luminous symbionts of deep sea anglerfish.</title>
        <authorList>
            <person name="Hendry T.A."/>
        </authorList>
    </citation>
    <scope>NUCLEOTIDE SEQUENCE [LARGE SCALE GENOMIC DNA]</scope>
</reference>